<dbReference type="InterPro" id="IPR014710">
    <property type="entry name" value="RmlC-like_jellyroll"/>
</dbReference>
<accession>A0ABR7KZH4</accession>
<dbReference type="Gene3D" id="2.60.120.10">
    <property type="entry name" value="Jelly Rolls"/>
    <property type="match status" value="1"/>
</dbReference>
<evidence type="ECO:0000313" key="1">
    <source>
        <dbReference type="EMBL" id="MBC6113108.1"/>
    </source>
</evidence>
<reference evidence="1 2" key="1">
    <citation type="submission" date="2020-08" db="EMBL/GenBank/DDBJ databases">
        <authorList>
            <person name="Sun Q."/>
            <person name="Inoue M."/>
        </authorList>
    </citation>
    <scope>NUCLEOTIDE SEQUENCE [LARGE SCALE GENOMIC DNA]</scope>
    <source>
        <strain evidence="1 2">CCM 8938</strain>
    </source>
</reference>
<dbReference type="PANTHER" id="PTHR37694">
    <property type="entry name" value="SLR8022 PROTEIN"/>
    <property type="match status" value="1"/>
</dbReference>
<dbReference type="Proteomes" id="UP000652755">
    <property type="component" value="Unassembled WGS sequence"/>
</dbReference>
<gene>
    <name evidence="1" type="ORF">H7U22_22045</name>
</gene>
<dbReference type="EMBL" id="JACRYL010000036">
    <property type="protein sequence ID" value="MBC6113108.1"/>
    <property type="molecule type" value="Genomic_DNA"/>
</dbReference>
<dbReference type="PANTHER" id="PTHR37694:SF1">
    <property type="entry name" value="SLR8022 PROTEIN"/>
    <property type="match status" value="1"/>
</dbReference>
<dbReference type="CDD" id="cd02230">
    <property type="entry name" value="cupin_HP0902-like"/>
    <property type="match status" value="1"/>
</dbReference>
<sequence>MQESYGTLSETINGLKKDGYTLDFNINKECVICDRQNISLSPEDFEIDKVYRFEGDANPEDQSILYAISSPKFKVKGVLVNGYGISSDEKSNAVISKLRIHTASTIKNELTENIEVDIKTNEATPLRPEGDRMLDALLVEMDLNIFIEQLKNEVTWTTTNRNSITIFKSDNTTIVLIGLHKNAELKKHQAKGNIHVQLLEGEIKFTTEQQTVLLKKGKMIALKANIPHSVIAVEESFFLLTMIVIP</sequence>
<keyword evidence="2" id="KW-1185">Reference proteome</keyword>
<comment type="caution">
    <text evidence="1">The sequence shown here is derived from an EMBL/GenBank/DDBJ whole genome shotgun (WGS) entry which is preliminary data.</text>
</comment>
<organism evidence="1 2">
    <name type="scientific">Pedobacter fastidiosus</name>
    <dbReference type="NCBI Taxonomy" id="2765361"/>
    <lineage>
        <taxon>Bacteria</taxon>
        <taxon>Pseudomonadati</taxon>
        <taxon>Bacteroidota</taxon>
        <taxon>Sphingobacteriia</taxon>
        <taxon>Sphingobacteriales</taxon>
        <taxon>Sphingobacteriaceae</taxon>
        <taxon>Pedobacter</taxon>
    </lineage>
</organism>
<dbReference type="InterPro" id="IPR011051">
    <property type="entry name" value="RmlC_Cupin_sf"/>
</dbReference>
<dbReference type="SUPFAM" id="SSF51182">
    <property type="entry name" value="RmlC-like cupins"/>
    <property type="match status" value="1"/>
</dbReference>
<dbReference type="RefSeq" id="WP_187073526.1">
    <property type="nucleotide sequence ID" value="NZ_JACRYL010000036.1"/>
</dbReference>
<proteinExistence type="predicted"/>
<evidence type="ECO:0000313" key="2">
    <source>
        <dbReference type="Proteomes" id="UP000652755"/>
    </source>
</evidence>
<name>A0ABR7KZH4_9SPHI</name>
<protein>
    <submittedName>
        <fullName evidence="1">Cupin domain-containing protein</fullName>
    </submittedName>
</protein>